<organism evidence="1 2">
    <name type="scientific">Marivirga lumbricoides</name>
    <dbReference type="NCBI Taxonomy" id="1046115"/>
    <lineage>
        <taxon>Bacteria</taxon>
        <taxon>Pseudomonadati</taxon>
        <taxon>Bacteroidota</taxon>
        <taxon>Cytophagia</taxon>
        <taxon>Cytophagales</taxon>
        <taxon>Marivirgaceae</taxon>
        <taxon>Marivirga</taxon>
    </lineage>
</organism>
<evidence type="ECO:0000313" key="1">
    <source>
        <dbReference type="EMBL" id="PTB96969.1"/>
    </source>
</evidence>
<sequence length="65" mass="7549">MVDTLYRSHIAAKEIGSFAVAVDPIDSKAESFHLKYRFIKLPDSGKMFLPMQTVDKLFKRLVFYH</sequence>
<comment type="caution">
    <text evidence="1">The sequence shown here is derived from an EMBL/GenBank/DDBJ whole genome shotgun (WGS) entry which is preliminary data.</text>
</comment>
<dbReference type="Proteomes" id="UP000240608">
    <property type="component" value="Unassembled WGS sequence"/>
</dbReference>
<reference evidence="1 2" key="1">
    <citation type="submission" date="2018-03" db="EMBL/GenBank/DDBJ databases">
        <title>Cross-interface Injection: A General Nanoliter Liquid Handling Method Applied to Single Cells Genome Amplification Automated Nanoliter Liquid Handling Applied to Single Cell Multiple Displacement Amplification.</title>
        <authorList>
            <person name="Yun J."/>
            <person name="Xu P."/>
            <person name="Xu J."/>
            <person name="Dai X."/>
            <person name="Wang Y."/>
            <person name="Zheng X."/>
            <person name="Cao C."/>
            <person name="Yi Q."/>
            <person name="Zhu Y."/>
            <person name="Wang L."/>
            <person name="Dong Z."/>
            <person name="Huang Y."/>
            <person name="Huang L."/>
            <person name="Du W."/>
        </authorList>
    </citation>
    <scope>NUCLEOTIDE SEQUENCE [LARGE SCALE GENOMIC DNA]</scope>
    <source>
        <strain evidence="1 2">Z-D1-2</strain>
    </source>
</reference>
<protein>
    <submittedName>
        <fullName evidence="1">Uncharacterized protein</fullName>
    </submittedName>
</protein>
<accession>A0A2T4DT20</accession>
<dbReference type="AlphaFoldDB" id="A0A2T4DT20"/>
<evidence type="ECO:0000313" key="2">
    <source>
        <dbReference type="Proteomes" id="UP000240608"/>
    </source>
</evidence>
<dbReference type="EMBL" id="PYVU01000029">
    <property type="protein sequence ID" value="PTB96969.1"/>
    <property type="molecule type" value="Genomic_DNA"/>
</dbReference>
<name>A0A2T4DT20_9BACT</name>
<proteinExistence type="predicted"/>
<gene>
    <name evidence="1" type="ORF">C9994_04945</name>
</gene>